<organism evidence="1 2">
    <name type="scientific">Methylocystis parvus</name>
    <dbReference type="NCBI Taxonomy" id="134"/>
    <lineage>
        <taxon>Bacteria</taxon>
        <taxon>Pseudomonadati</taxon>
        <taxon>Pseudomonadota</taxon>
        <taxon>Alphaproteobacteria</taxon>
        <taxon>Hyphomicrobiales</taxon>
        <taxon>Methylocystaceae</taxon>
        <taxon>Methylocystis</taxon>
    </lineage>
</organism>
<sequence>MGSASERELRDLSRLDDGRLAEMFKERGNDPQFLDALNEELKQRDSDAAIDLQIRVVMTRRALVRTPTSTETRRAAPQSDPVRDWLREFLGARKLMRPDERPLYRYRMADSEYEQAKKILRHLASAGRLMQPDARAGALFVGYCAEWFRRDSDSTFLRWDDPAPDLFPSVPYASKQALTTSGLTYWRRPLRKSAYAREFLLTVALEGGFPVRILAEGARGWLKEYLRAIMRRAIAWRVDTLDEILAIAEEERGRMRKSYQHDDFVALCSELVTRLLELRHKAEAESRAGIRNSALLDAKYPGWRDELPIYVPAEDEALVAELLAGLLDEKMTGLTTEGVEVRRYLVKREGEWHPALQLLADGEIPPAKLPSLTALSRVRAIATGELGNHLAGELALLEPPLGEQRRWRVRPYTRTAKLLSDFPLAAPVTVTLSTPDGISHPWTWPRGEALRSEVLVFQEDEGSTPNEPLLRFFRSGSVNSPAKTLYVLVPQDWTVEPLTEDAAPEIMDVPALGRKLVRLTASAYFHSDEDDAVRFRVEPDTDGREYELELVPLVSAGFELADESWELVAAPVRPLIREARKQPRPPGAGELFVRRPGGKWAPLAGPLNAAGLMELSWRDPVANIQVEKRQLALVPDDARIKGVMKDAQRGEICLEGLPGWTATVREAACAVDAADSSVLSIRFTGRPVYRLPMTLRPPAGQPFDMIAPLVGRDAVIALADGSILTPGQQVDVGALRGAVAVAPRRTVIHLAAKGSKSGAIRIVVDGELPLGILRSAIDETLATLPGQDDLAELDFIGDSRRPIRISRYRHEQLSRDCSLVRWFPPSGSSRVVPVARMILDPRLERALEPAGDGMWQLPERCKGPCLVYLRDGVDVVSRPTPVAQPGAPDAYTGVLVSALAIPDYEDRQRAVVDALSRLGRGEAGASDLKWLRDAATNLNGLPASAFDALKLLPCSAKTLIDLLLNARDAEERSAIWALQNELPFLWLALPLRAWLSAMKRSCFALTDALESALGKKKAINEAVAWLRGVCGDLTALEPALEAIFGLVGLPIGQAMDCPSLRDLTSGYIRDQHQRGGDAPNDLAERLALIGLKLPPEIETKSHTDFAGLFAPVLLAASAREKLVLDPELALIARRTLREDPMYVSGSWPQLVKFYG</sequence>
<dbReference type="AlphaFoldDB" id="A0A6B8MC72"/>
<protein>
    <submittedName>
        <fullName evidence="1">Uncharacterized protein</fullName>
    </submittedName>
</protein>
<dbReference type="NCBIfam" id="NF038336">
    <property type="entry name" value="YjiT_fam"/>
    <property type="match status" value="1"/>
</dbReference>
<geneLocation type="plasmid" evidence="1">
    <name>unnamed1</name>
</geneLocation>
<keyword evidence="2" id="KW-1185">Reference proteome</keyword>
<dbReference type="InterPro" id="IPR047879">
    <property type="entry name" value="YjiT"/>
</dbReference>
<gene>
    <name evidence="1" type="ORF">F7D14_20610</name>
</gene>
<evidence type="ECO:0000313" key="1">
    <source>
        <dbReference type="EMBL" id="QGM99985.1"/>
    </source>
</evidence>
<dbReference type="GeneID" id="42570692"/>
<keyword evidence="1" id="KW-0614">Plasmid</keyword>
<dbReference type="EMBL" id="CP044332">
    <property type="protein sequence ID" value="QGM99985.1"/>
    <property type="molecule type" value="Genomic_DNA"/>
</dbReference>
<dbReference type="KEGG" id="mpar:F7D14_20610"/>
<evidence type="ECO:0000313" key="2">
    <source>
        <dbReference type="Proteomes" id="UP000422569"/>
    </source>
</evidence>
<dbReference type="RefSeq" id="WP_154420417.1">
    <property type="nucleotide sequence ID" value="NZ_CP044332.1"/>
</dbReference>
<reference evidence="1 2" key="1">
    <citation type="submission" date="2019-09" db="EMBL/GenBank/DDBJ databases">
        <title>Isolation and complete genome sequencing of Methylocystis species.</title>
        <authorList>
            <person name="Rumah B.L."/>
            <person name="Stead C.E."/>
            <person name="Stevens B.C."/>
            <person name="Minton N.P."/>
            <person name="Grosse-Honebrink A."/>
            <person name="Zhang Y."/>
        </authorList>
    </citation>
    <scope>NUCLEOTIDE SEQUENCE [LARGE SCALE GENOMIC DNA]</scope>
    <source>
        <strain evidence="1 2">BRCS2</strain>
        <plasmid evidence="1 2">unnamed1</plasmid>
    </source>
</reference>
<dbReference type="Proteomes" id="UP000422569">
    <property type="component" value="Plasmid unnamed1"/>
</dbReference>
<name>A0A6B8MC72_9HYPH</name>
<accession>A0A6B8MC72</accession>
<proteinExistence type="predicted"/>